<dbReference type="Proteomes" id="UP000005237">
    <property type="component" value="Unassembled WGS sequence"/>
</dbReference>
<accession>A0A8R1EEW1</accession>
<evidence type="ECO:0000313" key="2">
    <source>
        <dbReference type="Proteomes" id="UP000005237"/>
    </source>
</evidence>
<organism evidence="1 2">
    <name type="scientific">Caenorhabditis japonica</name>
    <dbReference type="NCBI Taxonomy" id="281687"/>
    <lineage>
        <taxon>Eukaryota</taxon>
        <taxon>Metazoa</taxon>
        <taxon>Ecdysozoa</taxon>
        <taxon>Nematoda</taxon>
        <taxon>Chromadorea</taxon>
        <taxon>Rhabditida</taxon>
        <taxon>Rhabditina</taxon>
        <taxon>Rhabditomorpha</taxon>
        <taxon>Rhabditoidea</taxon>
        <taxon>Rhabditidae</taxon>
        <taxon>Peloderinae</taxon>
        <taxon>Caenorhabditis</taxon>
    </lineage>
</organism>
<reference evidence="1" key="2">
    <citation type="submission" date="2022-06" db="UniProtKB">
        <authorList>
            <consortium name="EnsemblMetazoa"/>
        </authorList>
    </citation>
    <scope>IDENTIFICATION</scope>
    <source>
        <strain evidence="1">DF5081</strain>
    </source>
</reference>
<keyword evidence="2" id="KW-1185">Reference proteome</keyword>
<reference evidence="2" key="1">
    <citation type="submission" date="2010-08" db="EMBL/GenBank/DDBJ databases">
        <authorList>
            <consortium name="Caenorhabditis japonica Sequencing Consortium"/>
            <person name="Wilson R.K."/>
        </authorList>
    </citation>
    <scope>NUCLEOTIDE SEQUENCE [LARGE SCALE GENOMIC DNA]</scope>
    <source>
        <strain evidence="2">DF5081</strain>
    </source>
</reference>
<sequence length="20" mass="2100">INIIVIVVAPSSLTSSSRPF</sequence>
<name>A0A8R1EEW1_CAEJA</name>
<protein>
    <submittedName>
        <fullName evidence="1">Uncharacterized protein</fullName>
    </submittedName>
</protein>
<proteinExistence type="predicted"/>
<evidence type="ECO:0000313" key="1">
    <source>
        <dbReference type="EnsemblMetazoa" id="CJA32212.1"/>
    </source>
</evidence>
<dbReference type="AlphaFoldDB" id="A0A8R1EEW1"/>
<dbReference type="EnsemblMetazoa" id="CJA32212.1">
    <property type="protein sequence ID" value="CJA32212.1"/>
    <property type="gene ID" value="WBGene00208059"/>
</dbReference>